<evidence type="ECO:0000313" key="2">
    <source>
        <dbReference type="WBParaSite" id="RSKR_0000368700.1"/>
    </source>
</evidence>
<reference evidence="2" key="1">
    <citation type="submission" date="2016-11" db="UniProtKB">
        <authorList>
            <consortium name="WormBaseParasite"/>
        </authorList>
    </citation>
    <scope>IDENTIFICATION</scope>
    <source>
        <strain evidence="2">KR3021</strain>
    </source>
</reference>
<protein>
    <submittedName>
        <fullName evidence="2">Leishmanolysin-like peptidase</fullName>
    </submittedName>
</protein>
<sequence length="536" mass="60866">MRFLKIASSNVPNYGWPIVVCCYTITLLAIPLASLPCSYSNPSIDEIQFVDLAGNDHHDNVKRSLDTKADHTHPLKIHLHYDIASIGKLDVEKQIYINSTLLPAATEFWEQALYVRQKRFPIRLPRKCITNGYYVKRNDTIPICFKDCQKVNFCGAVEVPKDHLLKCYYCTAKSNNSCDNTSYEDGEGVEGADFILYVSAARTDKCKGVDTIAYAAHCAQEAELDRPIAGHVNICPDALSTHSHDQEILLSTVKHEILHALGFSAGLYAFWRDDSGKPRTKRNRHGKPLSLNREKGYYDWDDSTIKTITRNDWWTAEGITSHTIHVMVTERVKSEVQAHFGCNSLEGAELENQGGDGTAITHWEKRVFENEAMTGTHTQDPVYSRITLALLEDTGWYKANYEAAEDLHWGYQLGCNFTKQSCGQWISEKMANRESVAPFCVDIKHDGKKNLAVTRCTAQRDSLALCNLVPYTKEIPLEYRNFQHLNGLRANALKYYGGSVELSDFCPYNQEFEWKDKFNAEGNKIRRDSRLVKNNH</sequence>
<name>A0AC35TRY7_9BILA</name>
<dbReference type="WBParaSite" id="RSKR_0000368700.1">
    <property type="protein sequence ID" value="RSKR_0000368700.1"/>
    <property type="gene ID" value="RSKR_0000368700"/>
</dbReference>
<evidence type="ECO:0000313" key="1">
    <source>
        <dbReference type="Proteomes" id="UP000095286"/>
    </source>
</evidence>
<dbReference type="Proteomes" id="UP000095286">
    <property type="component" value="Unplaced"/>
</dbReference>
<proteinExistence type="predicted"/>
<organism evidence="1 2">
    <name type="scientific">Rhabditophanes sp. KR3021</name>
    <dbReference type="NCBI Taxonomy" id="114890"/>
    <lineage>
        <taxon>Eukaryota</taxon>
        <taxon>Metazoa</taxon>
        <taxon>Ecdysozoa</taxon>
        <taxon>Nematoda</taxon>
        <taxon>Chromadorea</taxon>
        <taxon>Rhabditida</taxon>
        <taxon>Tylenchina</taxon>
        <taxon>Panagrolaimomorpha</taxon>
        <taxon>Strongyloidoidea</taxon>
        <taxon>Alloionematidae</taxon>
        <taxon>Rhabditophanes</taxon>
    </lineage>
</organism>
<accession>A0AC35TRY7</accession>